<dbReference type="Proteomes" id="UP000323425">
    <property type="component" value="Unassembled WGS sequence"/>
</dbReference>
<dbReference type="EMBL" id="VTFH01000001">
    <property type="protein sequence ID" value="KAA8563027.1"/>
    <property type="molecule type" value="Genomic_DNA"/>
</dbReference>
<name>A0A5M9J310_9PSED</name>
<comment type="caution">
    <text evidence="1">The sequence shown here is derived from an EMBL/GenBank/DDBJ whole genome shotgun (WGS) entry which is preliminary data.</text>
</comment>
<dbReference type="AlphaFoldDB" id="A0A5M9J310"/>
<evidence type="ECO:0000313" key="1">
    <source>
        <dbReference type="EMBL" id="KAA8563027.1"/>
    </source>
</evidence>
<organism evidence="1 2">
    <name type="scientific">Pseudomonas extremaustralis</name>
    <dbReference type="NCBI Taxonomy" id="359110"/>
    <lineage>
        <taxon>Bacteria</taxon>
        <taxon>Pseudomonadati</taxon>
        <taxon>Pseudomonadota</taxon>
        <taxon>Gammaproteobacteria</taxon>
        <taxon>Pseudomonadales</taxon>
        <taxon>Pseudomonadaceae</taxon>
        <taxon>Pseudomonas</taxon>
    </lineage>
</organism>
<sequence>MSPLRDVLSKLLAGSFICQYAYPELHRQLREADFAASVESALAPLGRKLATLGEPEAPDTFFARFIDLSEPVDREAATAQLIELRDQIRPCLEFIRLINRAGRSETCLAPGDVISFADMLDSIENHPTYRTQLWDLSGYDFFNKSKSGKDNNDRLKLVLRALADAGYIVKRNSESANYIATGKMGYVHTILAWIAEYNSLSLDIGASDQSHTEHQGGLNL</sequence>
<reference evidence="1 2" key="1">
    <citation type="journal article" date="2018" name="Plant Biotechnol. Rep.">
        <title>Diversity and antifungal activity of endophytic bacteria associated with Panax ginseng seedlings.</title>
        <authorList>
            <person name="Park J.M."/>
            <person name="Hong C.E."/>
            <person name="Jo S.H."/>
        </authorList>
    </citation>
    <scope>NUCLEOTIDE SEQUENCE [LARGE SCALE GENOMIC DNA]</scope>
    <source>
        <strain evidence="1 2">PgKB38</strain>
    </source>
</reference>
<gene>
    <name evidence="1" type="ORF">FX985_03094</name>
</gene>
<protein>
    <submittedName>
        <fullName evidence="1">Uncharacterized protein</fullName>
    </submittedName>
</protein>
<evidence type="ECO:0000313" key="2">
    <source>
        <dbReference type="Proteomes" id="UP000323425"/>
    </source>
</evidence>
<accession>A0A5M9J310</accession>
<dbReference type="RefSeq" id="WP_150294597.1">
    <property type="nucleotide sequence ID" value="NZ_VTFH01000001.1"/>
</dbReference>
<proteinExistence type="predicted"/>